<comment type="caution">
    <text evidence="6">The sequence shown here is derived from an EMBL/GenBank/DDBJ whole genome shotgun (WGS) entry which is preliminary data.</text>
</comment>
<dbReference type="Gene3D" id="1.10.10.1410">
    <property type="match status" value="1"/>
</dbReference>
<feature type="region of interest" description="Disordered" evidence="5">
    <location>
        <begin position="69"/>
        <end position="108"/>
    </location>
</feature>
<dbReference type="GO" id="GO:0003735">
    <property type="term" value="F:structural constituent of ribosome"/>
    <property type="evidence" value="ECO:0007669"/>
    <property type="project" value="InterPro"/>
</dbReference>
<dbReference type="AlphaFoldDB" id="A0A1F2P8V6"/>
<dbReference type="EMBL" id="LYOS01000003">
    <property type="protein sequence ID" value="OFV67698.1"/>
    <property type="molecule type" value="Genomic_DNA"/>
</dbReference>
<dbReference type="InterPro" id="IPR038716">
    <property type="entry name" value="P1/P2_N_sf"/>
</dbReference>
<evidence type="ECO:0000256" key="1">
    <source>
        <dbReference type="ARBA" id="ARBA00005436"/>
    </source>
</evidence>
<dbReference type="Proteomes" id="UP000186940">
    <property type="component" value="Unassembled WGS sequence"/>
</dbReference>
<evidence type="ECO:0000256" key="2">
    <source>
        <dbReference type="ARBA" id="ARBA00022980"/>
    </source>
</evidence>
<evidence type="ECO:0000313" key="7">
    <source>
        <dbReference type="Proteomes" id="UP000186940"/>
    </source>
</evidence>
<keyword evidence="7" id="KW-1185">Reference proteome</keyword>
<gene>
    <name evidence="4" type="primary">rpl12</name>
    <name evidence="6" type="ORF">SCAL_001073</name>
</gene>
<organism evidence="6 7">
    <name type="scientific">Candidatus Syntropharchaeum caldarium</name>
    <dbReference type="NCBI Taxonomy" id="1838285"/>
    <lineage>
        <taxon>Archaea</taxon>
        <taxon>Methanobacteriati</taxon>
        <taxon>Methanobacteriota</taxon>
        <taxon>Stenosarchaea group</taxon>
        <taxon>Methanomicrobia</taxon>
        <taxon>Methanosarcinales</taxon>
        <taxon>ANME-2 cluster</taxon>
        <taxon>Candidatus Syntropharchaeum</taxon>
    </lineage>
</organism>
<feature type="compositionally biased region" description="Acidic residues" evidence="5">
    <location>
        <begin position="82"/>
        <end position="99"/>
    </location>
</feature>
<keyword evidence="3 4" id="KW-0687">Ribonucleoprotein</keyword>
<dbReference type="HAMAP" id="MF_01478">
    <property type="entry name" value="Ribosomal_L12_arch"/>
    <property type="match status" value="1"/>
</dbReference>
<accession>A0A1F2P8V6</accession>
<evidence type="ECO:0000256" key="4">
    <source>
        <dbReference type="HAMAP-Rule" id="MF_01478"/>
    </source>
</evidence>
<evidence type="ECO:0000256" key="3">
    <source>
        <dbReference type="ARBA" id="ARBA00023274"/>
    </source>
</evidence>
<comment type="similarity">
    <text evidence="1 4">Belongs to the eukaryotic ribosomal protein P1/P2 family.</text>
</comment>
<protein>
    <recommendedName>
        <fullName evidence="4">Large ribosomal subunit protein P1</fullName>
    </recommendedName>
</protein>
<reference evidence="6" key="1">
    <citation type="submission" date="2016-05" db="EMBL/GenBank/DDBJ databases">
        <title>Microbial consortia oxidize butane by reversing methanogenesis.</title>
        <authorList>
            <person name="Laso-Perez R."/>
            <person name="Richter M."/>
            <person name="Wegener G."/>
            <person name="Musat F."/>
        </authorList>
    </citation>
    <scope>NUCLEOTIDE SEQUENCE [LARGE SCALE GENOMIC DNA]</scope>
    <source>
        <strain evidence="6">BOX2</strain>
    </source>
</reference>
<evidence type="ECO:0000313" key="6">
    <source>
        <dbReference type="EMBL" id="OFV67698.1"/>
    </source>
</evidence>
<feature type="compositionally biased region" description="Low complexity" evidence="5">
    <location>
        <begin position="69"/>
        <end position="81"/>
    </location>
</feature>
<proteinExistence type="inferred from homology"/>
<evidence type="ECO:0000256" key="5">
    <source>
        <dbReference type="SAM" id="MobiDB-lite"/>
    </source>
</evidence>
<dbReference type="NCBIfam" id="TIGR03685">
    <property type="entry name" value="ribo_P1_arch"/>
    <property type="match status" value="1"/>
</dbReference>
<dbReference type="Pfam" id="PF00428">
    <property type="entry name" value="Ribosomal_60s"/>
    <property type="match status" value="1"/>
</dbReference>
<dbReference type="FunFam" id="1.10.10.1410:FF:000002">
    <property type="entry name" value="60S acidic ribosomal protein P2"/>
    <property type="match status" value="1"/>
</dbReference>
<comment type="subunit">
    <text evidence="4">Part of the 50S ribosomal subunit. Homodimer, it forms part of the ribosomal stalk which helps the ribosome interact with GTP-bound translation factors. Forms a heptameric L10(L12)2(L12)2(L12)2 complex, where L10 forms an elongated spine to which the L12 dimers bind in a sequential fashion.</text>
</comment>
<dbReference type="GO" id="GO:0006414">
    <property type="term" value="P:translational elongation"/>
    <property type="evidence" value="ECO:0007669"/>
    <property type="project" value="InterPro"/>
</dbReference>
<dbReference type="InterPro" id="IPR027534">
    <property type="entry name" value="Ribosomal_P1/P2"/>
</dbReference>
<dbReference type="CDD" id="cd05832">
    <property type="entry name" value="Ribosomal_L12p"/>
    <property type="match status" value="1"/>
</dbReference>
<keyword evidence="2 4" id="KW-0689">Ribosomal protein</keyword>
<dbReference type="GO" id="GO:0005840">
    <property type="term" value="C:ribosome"/>
    <property type="evidence" value="ECO:0007669"/>
    <property type="project" value="UniProtKB-KW"/>
</dbReference>
<dbReference type="GO" id="GO:1990904">
    <property type="term" value="C:ribonucleoprotein complex"/>
    <property type="evidence" value="ECO:0007669"/>
    <property type="project" value="UniProtKB-KW"/>
</dbReference>
<name>A0A1F2P8V6_9EURY</name>
<sequence length="108" mass="11039">MEYVYAALLVHKAGGEITEDAIKAVLNAANVDVEDTRVKALVSALEGIDIDDALSKATVIPQAAPAAAGLAVEEPSAPAEEAATEEEEAKEEEAAEESGMEGLGALFG</sequence>
<comment type="function">
    <text evidence="4">Forms part of the ribosomal stalk, playing a central role in the interaction of the ribosome with GTP-bound translation factors.</text>
</comment>
<dbReference type="STRING" id="1838285.SCAL_001073"/>
<dbReference type="InterPro" id="IPR022295">
    <property type="entry name" value="Ribosomal_P1_arc"/>
</dbReference>